<dbReference type="GO" id="GO:0003697">
    <property type="term" value="F:single-stranded DNA binding"/>
    <property type="evidence" value="ECO:0007669"/>
    <property type="project" value="InterPro"/>
</dbReference>
<dbReference type="PANTHER" id="PTHR13604:SF0">
    <property type="entry name" value="ABASIC SITE PROCESSING PROTEIN HMCES"/>
    <property type="match status" value="1"/>
</dbReference>
<dbReference type="GO" id="GO:0016829">
    <property type="term" value="F:lyase activity"/>
    <property type="evidence" value="ECO:0007669"/>
    <property type="project" value="UniProtKB-KW"/>
</dbReference>
<dbReference type="GO" id="GO:0106300">
    <property type="term" value="P:protein-DNA covalent cross-linking repair"/>
    <property type="evidence" value="ECO:0007669"/>
    <property type="project" value="InterPro"/>
</dbReference>
<protein>
    <recommendedName>
        <fullName evidence="10">Bifunctional inhibitor/plant lipid transfer protein/seed storage helical domain-containing protein</fullName>
    </recommendedName>
</protein>
<evidence type="ECO:0000313" key="11">
    <source>
        <dbReference type="EMBL" id="KAJ8449055.1"/>
    </source>
</evidence>
<name>A0A9Q1QQX2_9CARY</name>
<dbReference type="Proteomes" id="UP001153076">
    <property type="component" value="Unassembled WGS sequence"/>
</dbReference>
<keyword evidence="2" id="KW-0645">Protease</keyword>
<comment type="similarity">
    <text evidence="1">Belongs to the SOS response-associated peptidase family.</text>
</comment>
<reference evidence="11" key="1">
    <citation type="submission" date="2022-04" db="EMBL/GenBank/DDBJ databases">
        <title>Carnegiea gigantea Genome sequencing and assembly v2.</title>
        <authorList>
            <person name="Copetti D."/>
            <person name="Sanderson M.J."/>
            <person name="Burquez A."/>
            <person name="Wojciechowski M.F."/>
        </authorList>
    </citation>
    <scope>NUCLEOTIDE SEQUENCE</scope>
    <source>
        <strain evidence="11">SGP5-SGP5p</strain>
        <tissue evidence="11">Aerial part</tissue>
    </source>
</reference>
<feature type="compositionally biased region" description="Polar residues" evidence="8">
    <location>
        <begin position="340"/>
        <end position="349"/>
    </location>
</feature>
<feature type="region of interest" description="Disordered" evidence="8">
    <location>
        <begin position="265"/>
        <end position="302"/>
    </location>
</feature>
<keyword evidence="12" id="KW-1185">Reference proteome</keyword>
<dbReference type="Pfam" id="PF14368">
    <property type="entry name" value="LTP_2"/>
    <property type="match status" value="1"/>
</dbReference>
<keyword evidence="9" id="KW-0732">Signal</keyword>
<keyword evidence="5" id="KW-0190">Covalent protein-DNA linkage</keyword>
<gene>
    <name evidence="11" type="ORF">Cgig2_004110</name>
</gene>
<evidence type="ECO:0000256" key="1">
    <source>
        <dbReference type="ARBA" id="ARBA00008136"/>
    </source>
</evidence>
<dbReference type="SUPFAM" id="SSF47699">
    <property type="entry name" value="Bifunctional inhibitor/lipid-transfer protein/seed storage 2S albumin"/>
    <property type="match status" value="1"/>
</dbReference>
<keyword evidence="4" id="KW-0378">Hydrolase</keyword>
<dbReference type="Gene3D" id="3.90.1680.10">
    <property type="entry name" value="SOS response associated peptidase-like"/>
    <property type="match status" value="1"/>
</dbReference>
<comment type="caution">
    <text evidence="11">The sequence shown here is derived from an EMBL/GenBank/DDBJ whole genome shotgun (WGS) entry which is preliminary data.</text>
</comment>
<evidence type="ECO:0000256" key="7">
    <source>
        <dbReference type="ARBA" id="ARBA00023239"/>
    </source>
</evidence>
<evidence type="ECO:0000256" key="3">
    <source>
        <dbReference type="ARBA" id="ARBA00022763"/>
    </source>
</evidence>
<dbReference type="Pfam" id="PF02586">
    <property type="entry name" value="SRAP"/>
    <property type="match status" value="1"/>
</dbReference>
<proteinExistence type="inferred from homology"/>
<dbReference type="InterPro" id="IPR016140">
    <property type="entry name" value="Bifunc_inhib/LTP/seed_store"/>
</dbReference>
<dbReference type="Gene3D" id="1.10.110.10">
    <property type="entry name" value="Plant lipid-transfer and hydrophobic proteins"/>
    <property type="match status" value="1"/>
</dbReference>
<feature type="chain" id="PRO_5040436690" description="Bifunctional inhibitor/plant lipid transfer protein/seed storage helical domain-containing protein" evidence="9">
    <location>
        <begin position="25"/>
        <end position="349"/>
    </location>
</feature>
<feature type="domain" description="Bifunctional inhibitor/plant lipid transfer protein/seed storage helical" evidence="10">
    <location>
        <begin position="12"/>
        <end position="101"/>
    </location>
</feature>
<dbReference type="GO" id="GO:0008233">
    <property type="term" value="F:peptidase activity"/>
    <property type="evidence" value="ECO:0007669"/>
    <property type="project" value="UniProtKB-KW"/>
</dbReference>
<evidence type="ECO:0000256" key="8">
    <source>
        <dbReference type="SAM" id="MobiDB-lite"/>
    </source>
</evidence>
<evidence type="ECO:0000256" key="6">
    <source>
        <dbReference type="ARBA" id="ARBA00023125"/>
    </source>
</evidence>
<evidence type="ECO:0000259" key="10">
    <source>
        <dbReference type="Pfam" id="PF14368"/>
    </source>
</evidence>
<keyword evidence="7" id="KW-0456">Lyase</keyword>
<dbReference type="InterPro" id="IPR003738">
    <property type="entry name" value="SRAP"/>
</dbReference>
<dbReference type="InterPro" id="IPR036590">
    <property type="entry name" value="SRAP-like"/>
</dbReference>
<dbReference type="OrthoDB" id="643149at2759"/>
<feature type="compositionally biased region" description="Low complexity" evidence="8">
    <location>
        <begin position="266"/>
        <end position="279"/>
    </location>
</feature>
<evidence type="ECO:0000256" key="4">
    <source>
        <dbReference type="ARBA" id="ARBA00022801"/>
    </source>
</evidence>
<organism evidence="11 12">
    <name type="scientific">Carnegiea gigantea</name>
    <dbReference type="NCBI Taxonomy" id="171969"/>
    <lineage>
        <taxon>Eukaryota</taxon>
        <taxon>Viridiplantae</taxon>
        <taxon>Streptophyta</taxon>
        <taxon>Embryophyta</taxon>
        <taxon>Tracheophyta</taxon>
        <taxon>Spermatophyta</taxon>
        <taxon>Magnoliopsida</taxon>
        <taxon>eudicotyledons</taxon>
        <taxon>Gunneridae</taxon>
        <taxon>Pentapetalae</taxon>
        <taxon>Caryophyllales</taxon>
        <taxon>Cactineae</taxon>
        <taxon>Cactaceae</taxon>
        <taxon>Cactoideae</taxon>
        <taxon>Echinocereeae</taxon>
        <taxon>Carnegiea</taxon>
    </lineage>
</organism>
<feature type="compositionally biased region" description="Polar residues" evidence="8">
    <location>
        <begin position="280"/>
        <end position="300"/>
    </location>
</feature>
<dbReference type="SUPFAM" id="SSF143081">
    <property type="entry name" value="BB1717-like"/>
    <property type="match status" value="1"/>
</dbReference>
<feature type="signal peptide" evidence="9">
    <location>
        <begin position="1"/>
        <end position="24"/>
    </location>
</feature>
<feature type="region of interest" description="Disordered" evidence="8">
    <location>
        <begin position="100"/>
        <end position="139"/>
    </location>
</feature>
<evidence type="ECO:0000313" key="12">
    <source>
        <dbReference type="Proteomes" id="UP001153076"/>
    </source>
</evidence>
<dbReference type="GO" id="GO:0006508">
    <property type="term" value="P:proteolysis"/>
    <property type="evidence" value="ECO:0007669"/>
    <property type="project" value="UniProtKB-KW"/>
</dbReference>
<feature type="region of interest" description="Disordered" evidence="8">
    <location>
        <begin position="324"/>
        <end position="349"/>
    </location>
</feature>
<dbReference type="InterPro" id="IPR044741">
    <property type="entry name" value="NsLTP-like"/>
</dbReference>
<accession>A0A9Q1QQX2</accession>
<evidence type="ECO:0000256" key="5">
    <source>
        <dbReference type="ARBA" id="ARBA00023124"/>
    </source>
</evidence>
<sequence length="349" mass="38655">MGVGKVVLLVVVMAAVWEATTTNGLSILCNLQEQDLEACEPAVKTTNPTKPSQECCDAIKRLSPKDIRCLCDYKNNKPTVLELLGVDPTRAMQLPSLCESPVQKPVEPPSNTAKQSKTEPEDVWKVPLHSPAPRSSKGLPASESLCSFNPFLFNARSESITQKVAFKRLVPHNRCLVAVNRFYEWKKRPKKQPYYIHFKDGRPLVFAALYDSWENSEDRMPVILGDEVSTDIWLNSSSEATFKTVLKPYDKPDLIHLEPEEKPIPVKKVSSSKELSKSSIGQSTTSIRGESGEEINSSSMKKACSDVKAGAKRLLVDLKADIDDFSSLPPVSPEKVKTEQGLQKQASLT</sequence>
<keyword evidence="3" id="KW-0227">DNA damage</keyword>
<evidence type="ECO:0000256" key="9">
    <source>
        <dbReference type="SAM" id="SignalP"/>
    </source>
</evidence>
<dbReference type="InterPro" id="IPR036312">
    <property type="entry name" value="Bifun_inhib/LTP/seed_sf"/>
</dbReference>
<dbReference type="EMBL" id="JAKOGI010000025">
    <property type="protein sequence ID" value="KAJ8449055.1"/>
    <property type="molecule type" value="Genomic_DNA"/>
</dbReference>
<keyword evidence="6" id="KW-0238">DNA-binding</keyword>
<evidence type="ECO:0000256" key="2">
    <source>
        <dbReference type="ARBA" id="ARBA00022670"/>
    </source>
</evidence>
<dbReference type="CDD" id="cd04660">
    <property type="entry name" value="nsLTP_like"/>
    <property type="match status" value="1"/>
</dbReference>
<dbReference type="AlphaFoldDB" id="A0A9Q1QQX2"/>
<dbReference type="PANTHER" id="PTHR13604">
    <property type="entry name" value="DC12-RELATED"/>
    <property type="match status" value="1"/>
</dbReference>